<evidence type="ECO:0000313" key="4">
    <source>
        <dbReference type="EMBL" id="USE84260.1"/>
    </source>
</evidence>
<feature type="compositionally biased region" description="Basic and acidic residues" evidence="1">
    <location>
        <begin position="105"/>
        <end position="119"/>
    </location>
</feature>
<dbReference type="RefSeq" id="WP_252222746.1">
    <property type="nucleotide sequence ID" value="NZ_CP098732.1"/>
</dbReference>
<gene>
    <name evidence="4" type="ORF">M5E07_05530</name>
</gene>
<sequence length="127" mass="14054">MKFTALKTTSLALLTAFTFSFTHAEESKDENIEVTPNQTVTQQELAAIYVLSEICPNLVDNKNGFEQGYAKLAHEHLPEEKDAVSALAELSKNKKFKPILAEAKSDAKTAGDDKNKEICQELTTYSN</sequence>
<feature type="domain" description="DUF7944" evidence="3">
    <location>
        <begin position="41"/>
        <end position="122"/>
    </location>
</feature>
<dbReference type="NCBIfam" id="NF047330">
    <property type="entry name" value="MCR_0457_fam"/>
    <property type="match status" value="1"/>
</dbReference>
<organism evidence="4 5">
    <name type="scientific">Acinetobacter tibetensis</name>
    <dbReference type="NCBI Taxonomy" id="2943497"/>
    <lineage>
        <taxon>Bacteria</taxon>
        <taxon>Pseudomonadati</taxon>
        <taxon>Pseudomonadota</taxon>
        <taxon>Gammaproteobacteria</taxon>
        <taxon>Moraxellales</taxon>
        <taxon>Moraxellaceae</taxon>
        <taxon>Acinetobacter</taxon>
    </lineage>
</organism>
<dbReference type="EMBL" id="CP098732">
    <property type="protein sequence ID" value="USE84260.1"/>
    <property type="molecule type" value="Genomic_DNA"/>
</dbReference>
<name>A0AAE9S1P5_9GAMM</name>
<keyword evidence="5" id="KW-1185">Reference proteome</keyword>
<dbReference type="InterPro" id="IPR057704">
    <property type="entry name" value="DUF7944"/>
</dbReference>
<protein>
    <recommendedName>
        <fullName evidence="3">DUF7944 domain-containing protein</fullName>
    </recommendedName>
</protein>
<dbReference type="KEGG" id="atz:M5E07_05530"/>
<evidence type="ECO:0000256" key="1">
    <source>
        <dbReference type="SAM" id="MobiDB-lite"/>
    </source>
</evidence>
<keyword evidence="2" id="KW-0732">Signal</keyword>
<dbReference type="Proteomes" id="UP001056716">
    <property type="component" value="Chromosome"/>
</dbReference>
<evidence type="ECO:0000256" key="2">
    <source>
        <dbReference type="SAM" id="SignalP"/>
    </source>
</evidence>
<accession>A0AAE9S1P5</accession>
<dbReference type="AlphaFoldDB" id="A0AAE9S1P5"/>
<feature type="chain" id="PRO_5042170866" description="DUF7944 domain-containing protein" evidence="2">
    <location>
        <begin position="25"/>
        <end position="127"/>
    </location>
</feature>
<feature type="region of interest" description="Disordered" evidence="1">
    <location>
        <begin position="105"/>
        <end position="127"/>
    </location>
</feature>
<proteinExistence type="predicted"/>
<feature type="signal peptide" evidence="2">
    <location>
        <begin position="1"/>
        <end position="24"/>
    </location>
</feature>
<dbReference type="Pfam" id="PF25642">
    <property type="entry name" value="DUF7944"/>
    <property type="match status" value="1"/>
</dbReference>
<reference evidence="4" key="1">
    <citation type="submission" date="2022-06" db="EMBL/GenBank/DDBJ databases">
        <title>Isolation, identification and characterization of iprodione-degrading strains in Lhasa, Tibet.</title>
        <authorList>
            <person name="Pan H."/>
        </authorList>
    </citation>
    <scope>NUCLEOTIDE SEQUENCE</scope>
    <source>
        <strain evidence="4">Y-23</strain>
    </source>
</reference>
<evidence type="ECO:0000259" key="3">
    <source>
        <dbReference type="Pfam" id="PF25642"/>
    </source>
</evidence>
<evidence type="ECO:0000313" key="5">
    <source>
        <dbReference type="Proteomes" id="UP001056716"/>
    </source>
</evidence>